<keyword evidence="2" id="KW-1185">Reference proteome</keyword>
<reference evidence="2" key="1">
    <citation type="submission" date="2014-03" db="EMBL/GenBank/DDBJ databases">
        <authorList>
            <person name="Aksoy S."/>
            <person name="Warren W."/>
            <person name="Wilson R.K."/>
        </authorList>
    </citation>
    <scope>NUCLEOTIDE SEQUENCE [LARGE SCALE GENOMIC DNA]</scope>
    <source>
        <strain evidence="2">IAEA</strain>
    </source>
</reference>
<dbReference type="STRING" id="7398.A0A1B0A1B2"/>
<evidence type="ECO:0000313" key="1">
    <source>
        <dbReference type="EnsemblMetazoa" id="GPAI031391-PA"/>
    </source>
</evidence>
<dbReference type="AlphaFoldDB" id="A0A1B0A1B2"/>
<organism evidence="1 2">
    <name type="scientific">Glossina pallidipes</name>
    <name type="common">Tsetse fly</name>
    <dbReference type="NCBI Taxonomy" id="7398"/>
    <lineage>
        <taxon>Eukaryota</taxon>
        <taxon>Metazoa</taxon>
        <taxon>Ecdysozoa</taxon>
        <taxon>Arthropoda</taxon>
        <taxon>Hexapoda</taxon>
        <taxon>Insecta</taxon>
        <taxon>Pterygota</taxon>
        <taxon>Neoptera</taxon>
        <taxon>Endopterygota</taxon>
        <taxon>Diptera</taxon>
        <taxon>Brachycera</taxon>
        <taxon>Muscomorpha</taxon>
        <taxon>Hippoboscoidea</taxon>
        <taxon>Glossinidae</taxon>
        <taxon>Glossina</taxon>
    </lineage>
</organism>
<sequence length="174" mass="19609">MNNQKIIDFELSNDSTTPGWLTSVIDAPNKRDLVSVAKKDIERMTATTIRTTRKTTTMATTTATTTATHGKRRRTEALYERNLTKYSLDSKPRIKLQRKDIEKNLTIISSDLTTTTTFRTIVEKIKTTTKANDSKRKATTTTSTLSPLITNLNVSIQIDSNECINAIKRVDNRI</sequence>
<dbReference type="EnsemblMetazoa" id="GPAI031391-RA">
    <property type="protein sequence ID" value="GPAI031391-PA"/>
    <property type="gene ID" value="GPAI031391"/>
</dbReference>
<name>A0A1B0A1B2_GLOPL</name>
<protein>
    <submittedName>
        <fullName evidence="1">Uncharacterized protein</fullName>
    </submittedName>
</protein>
<dbReference type="Proteomes" id="UP000092445">
    <property type="component" value="Unassembled WGS sequence"/>
</dbReference>
<proteinExistence type="predicted"/>
<evidence type="ECO:0000313" key="2">
    <source>
        <dbReference type="Proteomes" id="UP000092445"/>
    </source>
</evidence>
<reference evidence="1" key="2">
    <citation type="submission" date="2020-05" db="UniProtKB">
        <authorList>
            <consortium name="EnsemblMetazoa"/>
        </authorList>
    </citation>
    <scope>IDENTIFICATION</scope>
    <source>
        <strain evidence="1">IAEA</strain>
    </source>
</reference>
<dbReference type="VEuPathDB" id="VectorBase:GPAI031391"/>
<accession>A0A1B0A1B2</accession>